<evidence type="ECO:0000313" key="2">
    <source>
        <dbReference type="Proteomes" id="UP000246569"/>
    </source>
</evidence>
<gene>
    <name evidence="1" type="ORF">C7443_103362</name>
</gene>
<dbReference type="OrthoDB" id="7068798at2"/>
<sequence>MLRDRIGETSVYGFAGRYDGLMQGTSNTQESKKWRPVFSGKQPLSTRALASLSELFPDAPQLHQDGPANLWRAMWGTLEESRVVVADDLNAWQSFDVALAEFEADLLLAESYGAPLTLQHLAKAVALHRLHHDLLGLGGAGTCRCVRRCVDDENVQAALRRIAVLDDVRANLAAIASNPLAGVPADQRWDVLETKLG</sequence>
<evidence type="ECO:0000313" key="1">
    <source>
        <dbReference type="EMBL" id="PWV63433.1"/>
    </source>
</evidence>
<comment type="caution">
    <text evidence="1">The sequence shown here is derived from an EMBL/GenBank/DDBJ whole genome shotgun (WGS) entry which is preliminary data.</text>
</comment>
<organism evidence="1 2">
    <name type="scientific">Plasticicumulans acidivorans</name>
    <dbReference type="NCBI Taxonomy" id="886464"/>
    <lineage>
        <taxon>Bacteria</taxon>
        <taxon>Pseudomonadati</taxon>
        <taxon>Pseudomonadota</taxon>
        <taxon>Gammaproteobacteria</taxon>
        <taxon>Candidatus Competibacteraceae</taxon>
        <taxon>Plasticicumulans</taxon>
    </lineage>
</organism>
<protein>
    <submittedName>
        <fullName evidence="1">Uncharacterized protein</fullName>
    </submittedName>
</protein>
<dbReference type="EMBL" id="QGTJ01000003">
    <property type="protein sequence ID" value="PWV63433.1"/>
    <property type="molecule type" value="Genomic_DNA"/>
</dbReference>
<name>A0A317N2B0_9GAMM</name>
<accession>A0A317N2B0</accession>
<proteinExistence type="predicted"/>
<dbReference type="AlphaFoldDB" id="A0A317N2B0"/>
<reference evidence="1 2" key="1">
    <citation type="submission" date="2018-05" db="EMBL/GenBank/DDBJ databases">
        <title>Genomic Encyclopedia of Type Strains, Phase IV (KMG-IV): sequencing the most valuable type-strain genomes for metagenomic binning, comparative biology and taxonomic classification.</title>
        <authorList>
            <person name="Goeker M."/>
        </authorList>
    </citation>
    <scope>NUCLEOTIDE SEQUENCE [LARGE SCALE GENOMIC DNA]</scope>
    <source>
        <strain evidence="1 2">DSM 23606</strain>
    </source>
</reference>
<dbReference type="Proteomes" id="UP000246569">
    <property type="component" value="Unassembled WGS sequence"/>
</dbReference>
<keyword evidence="2" id="KW-1185">Reference proteome</keyword>